<organism evidence="3 4">
    <name type="scientific">Pseudoprevotella muciniphila</name>
    <dbReference type="NCBI Taxonomy" id="2133944"/>
    <lineage>
        <taxon>Bacteria</taxon>
        <taxon>Pseudomonadati</taxon>
        <taxon>Bacteroidota</taxon>
        <taxon>Bacteroidia</taxon>
        <taxon>Bacteroidales</taxon>
        <taxon>Prevotellaceae</taxon>
        <taxon>Pseudoprevotella</taxon>
    </lineage>
</organism>
<evidence type="ECO:0000259" key="2">
    <source>
        <dbReference type="Pfam" id="PF19573"/>
    </source>
</evidence>
<dbReference type="KEGG" id="alq:C7Y71_007955"/>
<sequence length="234" mass="25974">MQVRIMRLLLCLFCAMTFMGAAAQDETEYRMEVGAAAGGSFGLNDANSSFFGQPNVAGGALLRFILNPRSAVKVNLNYNLTKGDTKNLKDFQPAVIGTAGAERLKYNFSGGIADLNVLYELHFLPYGYKEGYLKHKRLVPYVQFGIGASFSTVDNDFTPNIPIGFGLKYKLAERINLGFDWQMHFTISDKLDGLEAPQGIKSTGFKNKDHYHTAFITLTYSFAPKCATCNKDDW</sequence>
<evidence type="ECO:0000313" key="4">
    <source>
        <dbReference type="Proteomes" id="UP000249375"/>
    </source>
</evidence>
<evidence type="ECO:0000313" key="3">
    <source>
        <dbReference type="EMBL" id="QFQ13765.1"/>
    </source>
</evidence>
<dbReference type="OrthoDB" id="654178at2"/>
<feature type="chain" id="PRO_5024367843" description="DUF6089 domain-containing protein" evidence="1">
    <location>
        <begin position="24"/>
        <end position="234"/>
    </location>
</feature>
<keyword evidence="4" id="KW-1185">Reference proteome</keyword>
<name>A0A5P8E9P6_9BACT</name>
<dbReference type="Pfam" id="PF19573">
    <property type="entry name" value="DUF6089"/>
    <property type="match status" value="1"/>
</dbReference>
<dbReference type="SUPFAM" id="SSF56925">
    <property type="entry name" value="OMPA-like"/>
    <property type="match status" value="1"/>
</dbReference>
<dbReference type="Gene3D" id="2.40.160.20">
    <property type="match status" value="1"/>
</dbReference>
<reference evidence="3 4" key="1">
    <citation type="submission" date="2018-11" db="EMBL/GenBank/DDBJ databases">
        <authorList>
            <person name="Na S.W."/>
            <person name="Baik M."/>
        </authorList>
    </citation>
    <scope>NUCLEOTIDE SEQUENCE [LARGE SCALE GENOMIC DNA]</scope>
    <source>
        <strain evidence="3 4">E39</strain>
    </source>
</reference>
<evidence type="ECO:0000256" key="1">
    <source>
        <dbReference type="SAM" id="SignalP"/>
    </source>
</evidence>
<dbReference type="AlphaFoldDB" id="A0A5P8E9P6"/>
<gene>
    <name evidence="3" type="ORF">C7Y71_007955</name>
</gene>
<protein>
    <recommendedName>
        <fullName evidence="2">DUF6089 domain-containing protein</fullName>
    </recommendedName>
</protein>
<feature type="signal peptide" evidence="1">
    <location>
        <begin position="1"/>
        <end position="23"/>
    </location>
</feature>
<dbReference type="Proteomes" id="UP000249375">
    <property type="component" value="Chromosome"/>
</dbReference>
<keyword evidence="1" id="KW-0732">Signal</keyword>
<dbReference type="InterPro" id="IPR011250">
    <property type="entry name" value="OMP/PagP_B-barrel"/>
</dbReference>
<dbReference type="EMBL" id="CP033459">
    <property type="protein sequence ID" value="QFQ13765.1"/>
    <property type="molecule type" value="Genomic_DNA"/>
</dbReference>
<accession>A0A5P8E9P6</accession>
<proteinExistence type="predicted"/>
<feature type="domain" description="DUF6089" evidence="2">
    <location>
        <begin position="7"/>
        <end position="230"/>
    </location>
</feature>
<dbReference type="InterPro" id="IPR045743">
    <property type="entry name" value="DUF6089"/>
</dbReference>